<evidence type="ECO:0000313" key="3">
    <source>
        <dbReference type="Proteomes" id="UP001432027"/>
    </source>
</evidence>
<feature type="non-terminal residue" evidence="2">
    <location>
        <position position="1"/>
    </location>
</feature>
<feature type="compositionally biased region" description="Acidic residues" evidence="1">
    <location>
        <begin position="123"/>
        <end position="135"/>
    </location>
</feature>
<dbReference type="EMBL" id="BTSX01000005">
    <property type="protein sequence ID" value="GMS99426.1"/>
    <property type="molecule type" value="Genomic_DNA"/>
</dbReference>
<feature type="region of interest" description="Disordered" evidence="1">
    <location>
        <begin position="123"/>
        <end position="149"/>
    </location>
</feature>
<gene>
    <name evidence="2" type="ORF">PENTCL1PPCAC_21601</name>
</gene>
<feature type="non-terminal residue" evidence="2">
    <location>
        <position position="250"/>
    </location>
</feature>
<evidence type="ECO:0000313" key="2">
    <source>
        <dbReference type="EMBL" id="GMS99426.1"/>
    </source>
</evidence>
<dbReference type="Proteomes" id="UP001432027">
    <property type="component" value="Unassembled WGS sequence"/>
</dbReference>
<protein>
    <submittedName>
        <fullName evidence="2">Uncharacterized protein</fullName>
    </submittedName>
</protein>
<dbReference type="AlphaFoldDB" id="A0AAV5TYZ9"/>
<dbReference type="Pfam" id="PF15753">
    <property type="entry name" value="BLOC1S3"/>
    <property type="match status" value="1"/>
</dbReference>
<dbReference type="InterPro" id="IPR017245">
    <property type="entry name" value="BLOC-1_complex_su-3"/>
</dbReference>
<accession>A0AAV5TYZ9</accession>
<comment type="caution">
    <text evidence="2">The sequence shown here is derived from an EMBL/GenBank/DDBJ whole genome shotgun (WGS) entry which is preliminary data.</text>
</comment>
<evidence type="ECO:0000256" key="1">
    <source>
        <dbReference type="SAM" id="MobiDB-lite"/>
    </source>
</evidence>
<proteinExistence type="predicted"/>
<keyword evidence="3" id="KW-1185">Reference proteome</keyword>
<reference evidence="2" key="1">
    <citation type="submission" date="2023-10" db="EMBL/GenBank/DDBJ databases">
        <title>Genome assembly of Pristionchus species.</title>
        <authorList>
            <person name="Yoshida K."/>
            <person name="Sommer R.J."/>
        </authorList>
    </citation>
    <scope>NUCLEOTIDE SEQUENCE</scope>
    <source>
        <strain evidence="2">RS0144</strain>
    </source>
</reference>
<name>A0AAV5TYZ9_9BILA</name>
<organism evidence="2 3">
    <name type="scientific">Pristionchus entomophagus</name>
    <dbReference type="NCBI Taxonomy" id="358040"/>
    <lineage>
        <taxon>Eukaryota</taxon>
        <taxon>Metazoa</taxon>
        <taxon>Ecdysozoa</taxon>
        <taxon>Nematoda</taxon>
        <taxon>Chromadorea</taxon>
        <taxon>Rhabditida</taxon>
        <taxon>Rhabditina</taxon>
        <taxon>Diplogasteromorpha</taxon>
        <taxon>Diplogasteroidea</taxon>
        <taxon>Neodiplogasteridae</taxon>
        <taxon>Pristionchus</taxon>
    </lineage>
</organism>
<sequence length="250" mass="28672">WMTEWSALFVHIHSPPDFLLQFSQIIFHIMSRLFRKRFGISELVLTFVFQTFAPYSFIFDRIYLQVFGGPNTPSLIMTHVRKHVCVDGEASETDDESDATLISKIERNLHMVQSSYRDDVCVDGEASETDDDDDNAGVPSRRRSSSTNPARLDVSGIKIIENIEDAPPEHPVLSTTWRAMVIAAENQRVKIRRKHLVEARKLEKDVDKRFASLQHSGRAIRPATDALLNIEVMFEKLAQNCDKIQENRKE</sequence>